<dbReference type="GO" id="GO:0030148">
    <property type="term" value="P:sphingolipid biosynthetic process"/>
    <property type="evidence" value="ECO:0007669"/>
    <property type="project" value="TreeGrafter"/>
</dbReference>
<evidence type="ECO:0000256" key="9">
    <source>
        <dbReference type="ARBA" id="ARBA00023160"/>
    </source>
</evidence>
<feature type="transmembrane region" description="Helical" evidence="10">
    <location>
        <begin position="149"/>
        <end position="167"/>
    </location>
</feature>
<dbReference type="GO" id="GO:0034625">
    <property type="term" value="P:fatty acid elongation, monounsaturated fatty acid"/>
    <property type="evidence" value="ECO:0007669"/>
    <property type="project" value="TreeGrafter"/>
</dbReference>
<keyword evidence="8 10" id="KW-0472">Membrane</keyword>
<dbReference type="PANTHER" id="PTHR11157:SF12">
    <property type="entry name" value="ELONGATION OF VERY LONG CHAIN FATTY ACIDS PROTEIN 4"/>
    <property type="match status" value="1"/>
</dbReference>
<dbReference type="InParanoid" id="A0A1S3JK20"/>
<dbReference type="GO" id="GO:0019367">
    <property type="term" value="P:fatty acid elongation, saturated fatty acid"/>
    <property type="evidence" value="ECO:0007669"/>
    <property type="project" value="TreeGrafter"/>
</dbReference>
<dbReference type="EC" id="2.3.1.199" evidence="10"/>
<name>A0A1S3JK20_LINAN</name>
<organism evidence="12 13">
    <name type="scientific">Lingula anatina</name>
    <name type="common">Brachiopod</name>
    <name type="synonym">Lingula unguis</name>
    <dbReference type="NCBI Taxonomy" id="7574"/>
    <lineage>
        <taxon>Eukaryota</taxon>
        <taxon>Metazoa</taxon>
        <taxon>Spiralia</taxon>
        <taxon>Lophotrochozoa</taxon>
        <taxon>Brachiopoda</taxon>
        <taxon>Linguliformea</taxon>
        <taxon>Lingulata</taxon>
        <taxon>Lingulida</taxon>
        <taxon>Linguloidea</taxon>
        <taxon>Lingulidae</taxon>
        <taxon>Lingula</taxon>
    </lineage>
</organism>
<keyword evidence="6 10" id="KW-1133">Transmembrane helix</keyword>
<evidence type="ECO:0000256" key="1">
    <source>
        <dbReference type="ARBA" id="ARBA00004141"/>
    </source>
</evidence>
<feature type="transmembrane region" description="Helical" evidence="10">
    <location>
        <begin position="235"/>
        <end position="257"/>
    </location>
</feature>
<feature type="transmembrane region" description="Helical" evidence="10">
    <location>
        <begin position="65"/>
        <end position="83"/>
    </location>
</feature>
<keyword evidence="7 10" id="KW-0443">Lipid metabolism</keyword>
<dbReference type="PANTHER" id="PTHR11157">
    <property type="entry name" value="FATTY ACID ACYL TRANSFERASE-RELATED"/>
    <property type="match status" value="1"/>
</dbReference>
<reference evidence="13" key="1">
    <citation type="submission" date="2025-08" db="UniProtKB">
        <authorList>
            <consortium name="RefSeq"/>
        </authorList>
    </citation>
    <scope>IDENTIFICATION</scope>
    <source>
        <tissue evidence="13">Gonads</tissue>
    </source>
</reference>
<dbReference type="FunCoup" id="A0A1S3JK20">
    <property type="interactions" value="195"/>
</dbReference>
<keyword evidence="4 10" id="KW-0812">Transmembrane</keyword>
<dbReference type="AlphaFoldDB" id="A0A1S3JK20"/>
<dbReference type="PROSITE" id="PS01188">
    <property type="entry name" value="ELO"/>
    <property type="match status" value="1"/>
</dbReference>
<evidence type="ECO:0000256" key="5">
    <source>
        <dbReference type="ARBA" id="ARBA00022832"/>
    </source>
</evidence>
<keyword evidence="12" id="KW-1185">Reference proteome</keyword>
<evidence type="ECO:0000256" key="3">
    <source>
        <dbReference type="ARBA" id="ARBA00022679"/>
    </source>
</evidence>
<protein>
    <recommendedName>
        <fullName evidence="10">Elongation of very long chain fatty acids protein</fullName>
        <ecNumber evidence="10">2.3.1.199</ecNumber>
    </recommendedName>
    <alternativeName>
        <fullName evidence="10">Very-long-chain 3-oxoacyl-CoA synthase</fullName>
    </alternativeName>
</protein>
<dbReference type="GO" id="GO:0005789">
    <property type="term" value="C:endoplasmic reticulum membrane"/>
    <property type="evidence" value="ECO:0007669"/>
    <property type="project" value="TreeGrafter"/>
</dbReference>
<dbReference type="STRING" id="7574.A0A1S3JK20"/>
<dbReference type="OrthoDB" id="434092at2759"/>
<feature type="compositionally biased region" description="Polar residues" evidence="11">
    <location>
        <begin position="273"/>
        <end position="295"/>
    </location>
</feature>
<dbReference type="InterPro" id="IPR002076">
    <property type="entry name" value="ELO_fam"/>
</dbReference>
<feature type="region of interest" description="Disordered" evidence="11">
    <location>
        <begin position="273"/>
        <end position="312"/>
    </location>
</feature>
<feature type="transmembrane region" description="Helical" evidence="10">
    <location>
        <begin position="35"/>
        <end position="53"/>
    </location>
</feature>
<accession>A0A1S3JK20</accession>
<dbReference type="GO" id="GO:0034626">
    <property type="term" value="P:fatty acid elongation, polyunsaturated fatty acid"/>
    <property type="evidence" value="ECO:0007669"/>
    <property type="project" value="TreeGrafter"/>
</dbReference>
<comment type="catalytic activity">
    <reaction evidence="10">
        <text>a very-long-chain acyl-CoA + malonyl-CoA + H(+) = a very-long-chain 3-oxoacyl-CoA + CO2 + CoA</text>
        <dbReference type="Rhea" id="RHEA:32727"/>
        <dbReference type="ChEBI" id="CHEBI:15378"/>
        <dbReference type="ChEBI" id="CHEBI:16526"/>
        <dbReference type="ChEBI" id="CHEBI:57287"/>
        <dbReference type="ChEBI" id="CHEBI:57384"/>
        <dbReference type="ChEBI" id="CHEBI:90725"/>
        <dbReference type="ChEBI" id="CHEBI:90736"/>
        <dbReference type="EC" id="2.3.1.199"/>
    </reaction>
</comment>
<feature type="transmembrane region" description="Helical" evidence="10">
    <location>
        <begin position="173"/>
        <end position="195"/>
    </location>
</feature>
<evidence type="ECO:0000313" key="12">
    <source>
        <dbReference type="Proteomes" id="UP000085678"/>
    </source>
</evidence>
<keyword evidence="5 10" id="KW-0276">Fatty acid metabolism</keyword>
<evidence type="ECO:0000256" key="10">
    <source>
        <dbReference type="RuleBase" id="RU361115"/>
    </source>
</evidence>
<comment type="subcellular location">
    <subcellularLocation>
        <location evidence="1">Membrane</location>
        <topology evidence="1">Multi-pass membrane protein</topology>
    </subcellularLocation>
</comment>
<keyword evidence="3 10" id="KW-0808">Transferase</keyword>
<dbReference type="Proteomes" id="UP000085678">
    <property type="component" value="Unplaced"/>
</dbReference>
<evidence type="ECO:0000313" key="13">
    <source>
        <dbReference type="RefSeq" id="XP_013410765.1"/>
    </source>
</evidence>
<sequence length="312" mass="36587">MIEVVTDTFNHLYEGYLWTLSIADERVADWLLMQSPLPTLGLVVLYLFSIWSGMKIMKNREPFQLRWAIFSYNLALVILNWHICSELFSASWKLNYSYSCQTVNYSYDPDEMRIAKALWWYYFSKCIEFLDTIFFVMRKKNNQVSFLHVYHHATMFPIWWIGVKWVAGGQSFMGAMINSFIHVVMYTYYGVAALGPEYQKYLWWKKYLTKLQLIQFVVGMAHAAQSLLLQCPFPLWMQVALILYGGSILGLFLNFYFHAYIKSKRDKQYKTLHTNGKGDTNEGHINQNGHSTNGHVKNGYIKNGHMASKKEQ</sequence>
<evidence type="ECO:0000256" key="7">
    <source>
        <dbReference type="ARBA" id="ARBA00023098"/>
    </source>
</evidence>
<evidence type="ECO:0000256" key="4">
    <source>
        <dbReference type="ARBA" id="ARBA00022692"/>
    </source>
</evidence>
<dbReference type="GO" id="GO:0042761">
    <property type="term" value="P:very long-chain fatty acid biosynthetic process"/>
    <property type="evidence" value="ECO:0007669"/>
    <property type="project" value="TreeGrafter"/>
</dbReference>
<dbReference type="GeneID" id="106173959"/>
<evidence type="ECO:0000256" key="6">
    <source>
        <dbReference type="ARBA" id="ARBA00022989"/>
    </source>
</evidence>
<gene>
    <name evidence="13" type="primary">LOC106173959</name>
</gene>
<dbReference type="RefSeq" id="XP_013410765.1">
    <property type="nucleotide sequence ID" value="XM_013555311.1"/>
</dbReference>
<dbReference type="Pfam" id="PF01151">
    <property type="entry name" value="ELO"/>
    <property type="match status" value="1"/>
</dbReference>
<feature type="transmembrane region" description="Helical" evidence="10">
    <location>
        <begin position="119"/>
        <end position="137"/>
    </location>
</feature>
<feature type="transmembrane region" description="Helical" evidence="10">
    <location>
        <begin position="207"/>
        <end position="229"/>
    </location>
</feature>
<dbReference type="KEGG" id="lak:106173959"/>
<dbReference type="InterPro" id="IPR030457">
    <property type="entry name" value="ELO_CS"/>
</dbReference>
<evidence type="ECO:0000256" key="11">
    <source>
        <dbReference type="SAM" id="MobiDB-lite"/>
    </source>
</evidence>
<evidence type="ECO:0000256" key="8">
    <source>
        <dbReference type="ARBA" id="ARBA00023136"/>
    </source>
</evidence>
<proteinExistence type="inferred from homology"/>
<keyword evidence="2 10" id="KW-0444">Lipid biosynthesis</keyword>
<evidence type="ECO:0000256" key="2">
    <source>
        <dbReference type="ARBA" id="ARBA00022516"/>
    </source>
</evidence>
<comment type="similarity">
    <text evidence="10">Belongs to the ELO family.</text>
</comment>
<keyword evidence="9 10" id="KW-0275">Fatty acid biosynthesis</keyword>
<dbReference type="GO" id="GO:0009922">
    <property type="term" value="F:fatty acid elongase activity"/>
    <property type="evidence" value="ECO:0007669"/>
    <property type="project" value="UniProtKB-EC"/>
</dbReference>